<keyword evidence="2" id="KW-0808">Transferase</keyword>
<name>A0A2N3PRW6_9PROT</name>
<accession>A0A2N3PRW6</accession>
<dbReference type="Pfam" id="PF08241">
    <property type="entry name" value="Methyltransf_11"/>
    <property type="match status" value="1"/>
</dbReference>
<evidence type="ECO:0000313" key="2">
    <source>
        <dbReference type="EMBL" id="PKU23149.1"/>
    </source>
</evidence>
<protein>
    <submittedName>
        <fullName evidence="2">SAM-dependent methyltransferase</fullName>
    </submittedName>
</protein>
<dbReference type="OrthoDB" id="9777638at2"/>
<dbReference type="GO" id="GO:0008757">
    <property type="term" value="F:S-adenosylmethionine-dependent methyltransferase activity"/>
    <property type="evidence" value="ECO:0007669"/>
    <property type="project" value="InterPro"/>
</dbReference>
<gene>
    <name evidence="2" type="ORF">CWS72_18150</name>
</gene>
<organism evidence="2 3">
    <name type="scientific">Telmatospirillum siberiense</name>
    <dbReference type="NCBI Taxonomy" id="382514"/>
    <lineage>
        <taxon>Bacteria</taxon>
        <taxon>Pseudomonadati</taxon>
        <taxon>Pseudomonadota</taxon>
        <taxon>Alphaproteobacteria</taxon>
        <taxon>Rhodospirillales</taxon>
        <taxon>Rhodospirillaceae</taxon>
        <taxon>Telmatospirillum</taxon>
    </lineage>
</organism>
<dbReference type="SUPFAM" id="SSF53335">
    <property type="entry name" value="S-adenosyl-L-methionine-dependent methyltransferases"/>
    <property type="match status" value="1"/>
</dbReference>
<dbReference type="CDD" id="cd02440">
    <property type="entry name" value="AdoMet_MTases"/>
    <property type="match status" value="1"/>
</dbReference>
<dbReference type="Gene3D" id="3.40.50.150">
    <property type="entry name" value="Vaccinia Virus protein VP39"/>
    <property type="match status" value="1"/>
</dbReference>
<dbReference type="GO" id="GO:0032259">
    <property type="term" value="P:methylation"/>
    <property type="evidence" value="ECO:0007669"/>
    <property type="project" value="UniProtKB-KW"/>
</dbReference>
<dbReference type="RefSeq" id="WP_101252047.1">
    <property type="nucleotide sequence ID" value="NZ_PIUM01000023.1"/>
</dbReference>
<sequence>MGSLSGQTWQAEGYHRNAGFVADLGDPVVDLLSPREGEQILDLGCGDGRLSAEISARGALVMGADSSADLLAAARGRGLMALEVDGEELTFLDTFDAVFSNAALHWMIHPDAVIAGVHRSLKSGGRFVGEFGGHGNVAAVVTALLAVLARRGIDGWARFPWYFPTAEEYASRLAAGGFEVRSIELIPRPTPLPTGMIGWLETFSGPFFRDFSQNDRSVALSEAIMLLQPSLCDDQGRWTADYVRLRFDARKV</sequence>
<proteinExistence type="predicted"/>
<feature type="domain" description="Methyltransferase type 11" evidence="1">
    <location>
        <begin position="41"/>
        <end position="128"/>
    </location>
</feature>
<comment type="caution">
    <text evidence="2">The sequence shown here is derived from an EMBL/GenBank/DDBJ whole genome shotgun (WGS) entry which is preliminary data.</text>
</comment>
<dbReference type="InterPro" id="IPR013216">
    <property type="entry name" value="Methyltransf_11"/>
</dbReference>
<keyword evidence="3" id="KW-1185">Reference proteome</keyword>
<dbReference type="InterPro" id="IPR029063">
    <property type="entry name" value="SAM-dependent_MTases_sf"/>
</dbReference>
<dbReference type="PANTHER" id="PTHR43861:SF1">
    <property type="entry name" value="TRANS-ACONITATE 2-METHYLTRANSFERASE"/>
    <property type="match status" value="1"/>
</dbReference>
<dbReference type="PANTHER" id="PTHR43861">
    <property type="entry name" value="TRANS-ACONITATE 2-METHYLTRANSFERASE-RELATED"/>
    <property type="match status" value="1"/>
</dbReference>
<dbReference type="Proteomes" id="UP000233293">
    <property type="component" value="Unassembled WGS sequence"/>
</dbReference>
<reference evidence="3" key="1">
    <citation type="submission" date="2017-12" db="EMBL/GenBank/DDBJ databases">
        <title>Draft genome sequence of Telmatospirillum siberiense 26-4b1T, an acidotolerant peatland alphaproteobacterium potentially involved in sulfur cycling.</title>
        <authorList>
            <person name="Hausmann B."/>
            <person name="Pjevac P."/>
            <person name="Schreck K."/>
            <person name="Herbold C.W."/>
            <person name="Daims H."/>
            <person name="Wagner M."/>
            <person name="Pester M."/>
            <person name="Loy A."/>
        </authorList>
    </citation>
    <scope>NUCLEOTIDE SEQUENCE [LARGE SCALE GENOMIC DNA]</scope>
    <source>
        <strain evidence="3">26-4b1</strain>
    </source>
</reference>
<evidence type="ECO:0000259" key="1">
    <source>
        <dbReference type="Pfam" id="PF08241"/>
    </source>
</evidence>
<keyword evidence="2" id="KW-0489">Methyltransferase</keyword>
<dbReference type="EMBL" id="PIUM01000023">
    <property type="protein sequence ID" value="PKU23149.1"/>
    <property type="molecule type" value="Genomic_DNA"/>
</dbReference>
<evidence type="ECO:0000313" key="3">
    <source>
        <dbReference type="Proteomes" id="UP000233293"/>
    </source>
</evidence>
<dbReference type="AlphaFoldDB" id="A0A2N3PRW6"/>